<comment type="caution">
    <text evidence="1">The sequence shown here is derived from an EMBL/GenBank/DDBJ whole genome shotgun (WGS) entry which is preliminary data.</text>
</comment>
<name>A0A4R2TFA1_9FIRM</name>
<gene>
    <name evidence="1" type="ORF">EDD79_102336</name>
</gene>
<reference evidence="1 2" key="1">
    <citation type="submission" date="2019-03" db="EMBL/GenBank/DDBJ databases">
        <title>Genomic Encyclopedia of Type Strains, Phase IV (KMG-IV): sequencing the most valuable type-strain genomes for metagenomic binning, comparative biology and taxonomic classification.</title>
        <authorList>
            <person name="Goeker M."/>
        </authorList>
    </citation>
    <scope>NUCLEOTIDE SEQUENCE [LARGE SCALE GENOMIC DNA]</scope>
    <source>
        <strain evidence="1 2">DSM 100013</strain>
    </source>
</reference>
<evidence type="ECO:0000313" key="2">
    <source>
        <dbReference type="Proteomes" id="UP000295504"/>
    </source>
</evidence>
<organism evidence="1 2">
    <name type="scientific">Serpentinicella alkaliphila</name>
    <dbReference type="NCBI Taxonomy" id="1734049"/>
    <lineage>
        <taxon>Bacteria</taxon>
        <taxon>Bacillati</taxon>
        <taxon>Bacillota</taxon>
        <taxon>Clostridia</taxon>
        <taxon>Peptostreptococcales</taxon>
        <taxon>Natronincolaceae</taxon>
        <taxon>Serpentinicella</taxon>
    </lineage>
</organism>
<keyword evidence="2" id="KW-1185">Reference proteome</keyword>
<dbReference type="Proteomes" id="UP000295504">
    <property type="component" value="Unassembled WGS sequence"/>
</dbReference>
<protein>
    <submittedName>
        <fullName evidence="1">Inhibitor of sigma-G Gin protein</fullName>
    </submittedName>
</protein>
<dbReference type="InterPro" id="IPR019700">
    <property type="entry name" value="Sigma-G_inhibitor_Gin"/>
</dbReference>
<accession>A0A4R2TFA1</accession>
<dbReference type="Pfam" id="PF10764">
    <property type="entry name" value="Gin"/>
    <property type="match status" value="1"/>
</dbReference>
<proteinExistence type="predicted"/>
<sequence length="56" mass="6711">MKFECCICNEYHEKGIVLMHKFICRSCELSIVDTPQDQLKYEIYKKKIKEIVTNII</sequence>
<evidence type="ECO:0000313" key="1">
    <source>
        <dbReference type="EMBL" id="TCQ01761.1"/>
    </source>
</evidence>
<dbReference type="EMBL" id="SLYC01000023">
    <property type="protein sequence ID" value="TCQ01761.1"/>
    <property type="molecule type" value="Genomic_DNA"/>
</dbReference>
<dbReference type="RefSeq" id="WP_132848770.1">
    <property type="nucleotide sequence ID" value="NZ_CP058648.1"/>
</dbReference>
<dbReference type="AlphaFoldDB" id="A0A4R2TFA1"/>
<dbReference type="OrthoDB" id="1753657at2"/>